<evidence type="ECO:0000313" key="12">
    <source>
        <dbReference type="RefSeq" id="XP_025407898.1"/>
    </source>
</evidence>
<dbReference type="Proteomes" id="UP000694846">
    <property type="component" value="Unplaced"/>
</dbReference>
<keyword evidence="11" id="KW-1185">Reference proteome</keyword>
<evidence type="ECO:0000313" key="10">
    <source>
        <dbReference type="EMBL" id="MBY81823.1"/>
    </source>
</evidence>
<evidence type="ECO:0000256" key="6">
    <source>
        <dbReference type="ARBA" id="ARBA00023277"/>
    </source>
</evidence>
<dbReference type="SUPFAM" id="SSF48208">
    <property type="entry name" value="Six-hairpin glycosidases"/>
    <property type="match status" value="1"/>
</dbReference>
<reference evidence="10" key="1">
    <citation type="submission" date="2018-04" db="EMBL/GenBank/DDBJ databases">
        <title>Transcriptome assembly of Sipha flava.</title>
        <authorList>
            <person name="Scully E.D."/>
            <person name="Geib S.M."/>
            <person name="Palmer N.A."/>
            <person name="Koch K."/>
            <person name="Bradshaw J."/>
            <person name="Heng-Moss T."/>
            <person name="Sarath G."/>
        </authorList>
    </citation>
    <scope>NUCLEOTIDE SEQUENCE</scope>
</reference>
<evidence type="ECO:0000256" key="7">
    <source>
        <dbReference type="ARBA" id="ARBA00023295"/>
    </source>
</evidence>
<dbReference type="InterPro" id="IPR012341">
    <property type="entry name" value="6hp_glycosidase-like_sf"/>
</dbReference>
<evidence type="ECO:0000256" key="5">
    <source>
        <dbReference type="ARBA" id="ARBA00023001"/>
    </source>
</evidence>
<name>A0A2S2QVY7_9HEMI</name>
<dbReference type="Pfam" id="PF00759">
    <property type="entry name" value="Glyco_hydro_9"/>
    <property type="match status" value="1"/>
</dbReference>
<dbReference type="RefSeq" id="XP_025407898.1">
    <property type="nucleotide sequence ID" value="XM_025552113.1"/>
</dbReference>
<organism evidence="10">
    <name type="scientific">Sipha flava</name>
    <name type="common">yellow sugarcane aphid</name>
    <dbReference type="NCBI Taxonomy" id="143950"/>
    <lineage>
        <taxon>Eukaryota</taxon>
        <taxon>Metazoa</taxon>
        <taxon>Ecdysozoa</taxon>
        <taxon>Arthropoda</taxon>
        <taxon>Hexapoda</taxon>
        <taxon>Insecta</taxon>
        <taxon>Pterygota</taxon>
        <taxon>Neoptera</taxon>
        <taxon>Paraneoptera</taxon>
        <taxon>Hemiptera</taxon>
        <taxon>Sternorrhyncha</taxon>
        <taxon>Aphidomorpha</taxon>
        <taxon>Aphidoidea</taxon>
        <taxon>Aphididae</taxon>
        <taxon>Sipha</taxon>
    </lineage>
</organism>
<feature type="domain" description="Glycoside hydrolase family 9" evidence="9">
    <location>
        <begin position="26"/>
        <end position="445"/>
    </location>
</feature>
<evidence type="ECO:0000256" key="4">
    <source>
        <dbReference type="ARBA" id="ARBA00022801"/>
    </source>
</evidence>
<comment type="catalytic activity">
    <reaction evidence="1">
        <text>Endohydrolysis of (1-&gt;4)-beta-D-glucosidic linkages in cellulose, lichenin and cereal beta-D-glucans.</text>
        <dbReference type="EC" id="3.2.1.4"/>
    </reaction>
</comment>
<keyword evidence="5" id="KW-0136">Cellulose degradation</keyword>
<sequence length="483" mass="54641">MIAAKMVERVVLGTLLVVVAARCYDYDKVLRLSLMFYESQRSGHLTADNRIPWRADSATADRGQNGEDLSGGYYDAGDFVKFGFTMASTTTILAWGYLNYKDVYVEANEWQNALSSIRWAAEYFIKCHVSDYEFYGQVGDFSLDQSFWGRPEDMNMSRPAYKIDKERPASDLAGETSAALAAVHIVFADLDANFSADCLSHAKQLYKFGTQYRGLYHDAIEGTSQYYESTDYGDELTWAAAWLYKATKEVQYLEEAEHMYAKYGLNERPNEFYYNKKAAGVQMLMAELTNEAKYTEAIRNFCDYNLYVQKKTPKGLLYIEKSGTLCHAANIAFLCLRAADIGIMSTQYREFAKEQIHYSLGNGGRSYVIGFGKNYPRQPHHAASSCPNRPAPCSWEAYRSPKPNPQILYGALVSGPDENDNYMDLREESVYNEVTLDYNAGFQSAVAGLRQLELAAGGKKSYRSEDLFNWNWSNIFAPNVTNA</sequence>
<proteinExistence type="inferred from homology"/>
<gene>
    <name evidence="10" type="primary">celD</name>
    <name evidence="12" type="synonym">LOC112681795</name>
    <name evidence="10" type="ORF">g.78888</name>
</gene>
<dbReference type="InterPro" id="IPR008928">
    <property type="entry name" value="6-hairpin_glycosidase_sf"/>
</dbReference>
<evidence type="ECO:0000313" key="11">
    <source>
        <dbReference type="Proteomes" id="UP000694846"/>
    </source>
</evidence>
<dbReference type="GO" id="GO:0008810">
    <property type="term" value="F:cellulase activity"/>
    <property type="evidence" value="ECO:0007669"/>
    <property type="project" value="UniProtKB-EC"/>
</dbReference>
<comment type="similarity">
    <text evidence="2">Belongs to the glycosyl hydrolase 9 (cellulase E) family.</text>
</comment>
<dbReference type="InterPro" id="IPR001701">
    <property type="entry name" value="Glyco_hydro_9"/>
</dbReference>
<accession>A0A2S2QVY7</accession>
<dbReference type="OrthoDB" id="10257085at2759"/>
<dbReference type="Gene3D" id="1.50.10.10">
    <property type="match status" value="1"/>
</dbReference>
<dbReference type="EC" id="3.2.1.4" evidence="3"/>
<evidence type="ECO:0000256" key="1">
    <source>
        <dbReference type="ARBA" id="ARBA00000966"/>
    </source>
</evidence>
<keyword evidence="8" id="KW-0624">Polysaccharide degradation</keyword>
<evidence type="ECO:0000256" key="8">
    <source>
        <dbReference type="ARBA" id="ARBA00023326"/>
    </source>
</evidence>
<evidence type="ECO:0000256" key="2">
    <source>
        <dbReference type="ARBA" id="ARBA00007072"/>
    </source>
</evidence>
<dbReference type="AlphaFoldDB" id="A0A2S2QVY7"/>
<keyword evidence="7" id="KW-0326">Glycosidase</keyword>
<dbReference type="EMBL" id="GGMS01012620">
    <property type="protein sequence ID" value="MBY81823.1"/>
    <property type="molecule type" value="Transcribed_RNA"/>
</dbReference>
<evidence type="ECO:0000259" key="9">
    <source>
        <dbReference type="Pfam" id="PF00759"/>
    </source>
</evidence>
<evidence type="ECO:0000256" key="3">
    <source>
        <dbReference type="ARBA" id="ARBA00012601"/>
    </source>
</evidence>
<keyword evidence="4" id="KW-0378">Hydrolase</keyword>
<dbReference type="GO" id="GO:0030245">
    <property type="term" value="P:cellulose catabolic process"/>
    <property type="evidence" value="ECO:0007669"/>
    <property type="project" value="UniProtKB-KW"/>
</dbReference>
<protein>
    <recommendedName>
        <fullName evidence="3">cellulase</fullName>
        <ecNumber evidence="3">3.2.1.4</ecNumber>
    </recommendedName>
</protein>
<dbReference type="PANTHER" id="PTHR22298">
    <property type="entry name" value="ENDO-1,4-BETA-GLUCANASE"/>
    <property type="match status" value="1"/>
</dbReference>
<keyword evidence="6" id="KW-0119">Carbohydrate metabolism</keyword>
<reference evidence="12" key="2">
    <citation type="submission" date="2025-04" db="UniProtKB">
        <authorList>
            <consortium name="RefSeq"/>
        </authorList>
    </citation>
    <scope>IDENTIFICATION</scope>
    <source>
        <tissue evidence="12">Whole body</tissue>
    </source>
</reference>